<proteinExistence type="predicted"/>
<reference evidence="1 2" key="1">
    <citation type="submission" date="2019-04" db="EMBL/GenBank/DDBJ databases">
        <title>Lewinella litorea sp. nov., isolated from a marine sand.</title>
        <authorList>
            <person name="Yoon J.-H."/>
        </authorList>
    </citation>
    <scope>NUCLEOTIDE SEQUENCE [LARGE SCALE GENOMIC DNA]</scope>
    <source>
        <strain evidence="1 2">HSMS-39</strain>
    </source>
</reference>
<accession>A0A4S4NB28</accession>
<protein>
    <submittedName>
        <fullName evidence="1">Uncharacterized protein</fullName>
    </submittedName>
</protein>
<keyword evidence="2" id="KW-1185">Reference proteome</keyword>
<sequence>MTDYNHNLENKIAELKNEFDQKVKDLSDRGKQKLEEIQDNNPDPSAVEAGVNMTFDVVWETTSLKFDIPKFTSKLETIKFDIPEVRSEIEEISFSVPAIRMVRTCLFKKPVFRDLKMYSECVYGNKPETYSKVISFKTDIPKIYSKKIEVKFDKPSITMETVEVKMNLPQFHFKNIEGQIRDQEDKANRIASEMQSEIAVAEHEFNRNLSIIIPDELSSMFDEIREDVLKERESAVGIFETTVQEIKNSIHILKNNNAVEKYTELERQLSQIIANHEITIHHFDTALREITLAEEKAVQDFKGSIT</sequence>
<evidence type="ECO:0000313" key="1">
    <source>
        <dbReference type="EMBL" id="THH36562.1"/>
    </source>
</evidence>
<dbReference type="AlphaFoldDB" id="A0A4S4NB28"/>
<dbReference type="EMBL" id="SRSF01000008">
    <property type="protein sequence ID" value="THH36562.1"/>
    <property type="molecule type" value="Genomic_DNA"/>
</dbReference>
<dbReference type="Proteomes" id="UP000308528">
    <property type="component" value="Unassembled WGS sequence"/>
</dbReference>
<gene>
    <name evidence="1" type="ORF">E4021_14945</name>
</gene>
<dbReference type="OrthoDB" id="1493580at2"/>
<evidence type="ECO:0000313" key="2">
    <source>
        <dbReference type="Proteomes" id="UP000308528"/>
    </source>
</evidence>
<dbReference type="RefSeq" id="WP_136460181.1">
    <property type="nucleotide sequence ID" value="NZ_SRSF01000008.1"/>
</dbReference>
<comment type="caution">
    <text evidence="1">The sequence shown here is derived from an EMBL/GenBank/DDBJ whole genome shotgun (WGS) entry which is preliminary data.</text>
</comment>
<name>A0A4S4NB28_9BACT</name>
<organism evidence="1 2">
    <name type="scientific">Neolewinella litorea</name>
    <dbReference type="NCBI Taxonomy" id="2562452"/>
    <lineage>
        <taxon>Bacteria</taxon>
        <taxon>Pseudomonadati</taxon>
        <taxon>Bacteroidota</taxon>
        <taxon>Saprospiria</taxon>
        <taxon>Saprospirales</taxon>
        <taxon>Lewinellaceae</taxon>
        <taxon>Neolewinella</taxon>
    </lineage>
</organism>